<keyword evidence="1" id="KW-0175">Coiled coil</keyword>
<evidence type="ECO:0000313" key="4">
    <source>
        <dbReference type="Proteomes" id="UP000177383"/>
    </source>
</evidence>
<dbReference type="EMBL" id="MFJE01000033">
    <property type="protein sequence ID" value="OGG13875.1"/>
    <property type="molecule type" value="Genomic_DNA"/>
</dbReference>
<dbReference type="Gene3D" id="6.10.250.3150">
    <property type="match status" value="1"/>
</dbReference>
<evidence type="ECO:0000259" key="2">
    <source>
        <dbReference type="Pfam" id="PF08486"/>
    </source>
</evidence>
<organism evidence="3 4">
    <name type="scientific">Candidatus Gottesmanbacteria bacterium RIFCSPHIGHO2_01_FULL_39_10</name>
    <dbReference type="NCBI Taxonomy" id="1798375"/>
    <lineage>
        <taxon>Bacteria</taxon>
        <taxon>Candidatus Gottesmaniibacteriota</taxon>
    </lineage>
</organism>
<dbReference type="STRING" id="1798375.A2773_03780"/>
<sequence length="571" mass="63357">MRKILLILFLILSSLFIIASRVEADELSDIENQLKDLKRALEMSVAATKPLEKDLSKMKNQLADIKTRAIVVENEVAQRERELDEGESILSLQQEVLGRKVRSYYKNSILYSTYILDLLLGKNLDLSLREFGYKRKAVDSDKETIVKVVMYITNLEEKKRILESEKARLTKIKGEIDTQAASLEKVVTGAKAYQANLSSQIATLTQRQQNILAQRLSSLHISRSAASVGRCDSDLTNGRDPGFSPRFAAFTYGVPNRVGLNQWGAYGRAKAGQGYDQILRSYYNFDDFGSFDTGMQINVEGHGTFSLEDYVKRIYEVPGDWPSEVLKAQAIAARSYALAYTNKGAGSICATESCQVFKSEPKGGAWEQAVNDTSGKAMVKDGNPIKAWYSSTHGGYVFSSGNIGWNDTPWTKNGTDTTGSVGSFSDLGNNSYDRESPWFYCDWGSRAEYNKTAWLKSDEIADIINVLMLVKRDSGTAEHLYQTDKPNPASTDTWDKDRVKQELKNRGGNPYNNISNVSVSADFGGGRTTSVSIDGDAGGNSFDAGEFKNYFNLRAPATIQIVGGLYNLEKR</sequence>
<accession>A0A1F5ZNF0</accession>
<dbReference type="AlphaFoldDB" id="A0A1F5ZNF0"/>
<dbReference type="InterPro" id="IPR013693">
    <property type="entry name" value="SpoIID/LytB_N"/>
</dbReference>
<reference evidence="3 4" key="1">
    <citation type="journal article" date="2016" name="Nat. Commun.">
        <title>Thousands of microbial genomes shed light on interconnected biogeochemical processes in an aquifer system.</title>
        <authorList>
            <person name="Anantharaman K."/>
            <person name="Brown C.T."/>
            <person name="Hug L.A."/>
            <person name="Sharon I."/>
            <person name="Castelle C.J."/>
            <person name="Probst A.J."/>
            <person name="Thomas B.C."/>
            <person name="Singh A."/>
            <person name="Wilkins M.J."/>
            <person name="Karaoz U."/>
            <person name="Brodie E.L."/>
            <person name="Williams K.H."/>
            <person name="Hubbard S.S."/>
            <person name="Banfield J.F."/>
        </authorList>
    </citation>
    <scope>NUCLEOTIDE SEQUENCE [LARGE SCALE GENOMIC DNA]</scope>
</reference>
<evidence type="ECO:0000313" key="3">
    <source>
        <dbReference type="EMBL" id="OGG13875.1"/>
    </source>
</evidence>
<comment type="caution">
    <text evidence="3">The sequence shown here is derived from an EMBL/GenBank/DDBJ whole genome shotgun (WGS) entry which is preliminary data.</text>
</comment>
<protein>
    <recommendedName>
        <fullName evidence="2">Sporulation stage II protein D amidase enhancer LytB N-terminal domain-containing protein</fullName>
    </recommendedName>
</protein>
<dbReference type="InterPro" id="IPR013486">
    <property type="entry name" value="SpoIID/LytB"/>
</dbReference>
<name>A0A1F5ZNF0_9BACT</name>
<dbReference type="Proteomes" id="UP000177383">
    <property type="component" value="Unassembled WGS sequence"/>
</dbReference>
<gene>
    <name evidence="3" type="ORF">A2773_03780</name>
</gene>
<evidence type="ECO:0000256" key="1">
    <source>
        <dbReference type="SAM" id="Coils"/>
    </source>
</evidence>
<feature type="domain" description="Sporulation stage II protein D amidase enhancer LytB N-terminal" evidence="2">
    <location>
        <begin position="305"/>
        <end position="378"/>
    </location>
</feature>
<feature type="coiled-coil region" evidence="1">
    <location>
        <begin position="20"/>
        <end position="75"/>
    </location>
</feature>
<dbReference type="Pfam" id="PF08486">
    <property type="entry name" value="SpoIID"/>
    <property type="match status" value="1"/>
</dbReference>
<dbReference type="GO" id="GO:0030435">
    <property type="term" value="P:sporulation resulting in formation of a cellular spore"/>
    <property type="evidence" value="ECO:0007669"/>
    <property type="project" value="InterPro"/>
</dbReference>
<proteinExistence type="predicted"/>
<dbReference type="NCBIfam" id="TIGR02669">
    <property type="entry name" value="SpoIID_LytB"/>
    <property type="match status" value="1"/>
</dbReference>